<dbReference type="Proteomes" id="UP001500879">
    <property type="component" value="Unassembled WGS sequence"/>
</dbReference>
<sequence length="270" mass="28354">MHPPARTTARTAERTPENCPVLPPHIRAVVLDIDSVITDLFHVRAAAWTCVLDAYVEAFAPGAGLRGPEPETELPRFLDGTRLVGALVSFLEARGLEAGSFGEAAEAARVLAIRQQDMLQRYLHHYGVGIRRGTGELLEGLRRRGVACAAVSGTAGARGLLASRGLLPLIDVVLDGDDQGHRRVTVRPDPALPLRAVRLLGAGPQETAVVDGSPYGVEAAARGGFGRIVGLTPAGDAHRMAEMFHRGADVVAHDLGDLGAAPRAAMAATA</sequence>
<dbReference type="SUPFAM" id="SSF56784">
    <property type="entry name" value="HAD-like"/>
    <property type="match status" value="1"/>
</dbReference>
<accession>A0ABN0YWQ8</accession>
<dbReference type="InterPro" id="IPR036412">
    <property type="entry name" value="HAD-like_sf"/>
</dbReference>
<reference evidence="1 2" key="1">
    <citation type="journal article" date="2019" name="Int. J. Syst. Evol. Microbiol.">
        <title>The Global Catalogue of Microorganisms (GCM) 10K type strain sequencing project: providing services to taxonomists for standard genome sequencing and annotation.</title>
        <authorList>
            <consortium name="The Broad Institute Genomics Platform"/>
            <consortium name="The Broad Institute Genome Sequencing Center for Infectious Disease"/>
            <person name="Wu L."/>
            <person name="Ma J."/>
        </authorList>
    </citation>
    <scope>NUCLEOTIDE SEQUENCE [LARGE SCALE GENOMIC DNA]</scope>
    <source>
        <strain evidence="1 2">JCM 4788</strain>
    </source>
</reference>
<organism evidence="1 2">
    <name type="scientific">Streptomyces luteireticuli</name>
    <dbReference type="NCBI Taxonomy" id="173858"/>
    <lineage>
        <taxon>Bacteria</taxon>
        <taxon>Bacillati</taxon>
        <taxon>Actinomycetota</taxon>
        <taxon>Actinomycetes</taxon>
        <taxon>Kitasatosporales</taxon>
        <taxon>Streptomycetaceae</taxon>
        <taxon>Streptomyces</taxon>
    </lineage>
</organism>
<evidence type="ECO:0000313" key="1">
    <source>
        <dbReference type="EMBL" id="GAA0415491.1"/>
    </source>
</evidence>
<evidence type="ECO:0008006" key="3">
    <source>
        <dbReference type="Google" id="ProtNLM"/>
    </source>
</evidence>
<dbReference type="Gene3D" id="3.40.50.1000">
    <property type="entry name" value="HAD superfamily/HAD-like"/>
    <property type="match status" value="1"/>
</dbReference>
<dbReference type="InterPro" id="IPR023214">
    <property type="entry name" value="HAD_sf"/>
</dbReference>
<dbReference type="Pfam" id="PF00702">
    <property type="entry name" value="Hydrolase"/>
    <property type="match status" value="1"/>
</dbReference>
<dbReference type="RefSeq" id="WP_344026460.1">
    <property type="nucleotide sequence ID" value="NZ_BAAABX010000048.1"/>
</dbReference>
<comment type="caution">
    <text evidence="1">The sequence shown here is derived from an EMBL/GenBank/DDBJ whole genome shotgun (WGS) entry which is preliminary data.</text>
</comment>
<name>A0ABN0YWQ8_9ACTN</name>
<dbReference type="InterPro" id="IPR023198">
    <property type="entry name" value="PGP-like_dom2"/>
</dbReference>
<evidence type="ECO:0000313" key="2">
    <source>
        <dbReference type="Proteomes" id="UP001500879"/>
    </source>
</evidence>
<keyword evidence="2" id="KW-1185">Reference proteome</keyword>
<dbReference type="EMBL" id="BAAABX010000048">
    <property type="protein sequence ID" value="GAA0415491.1"/>
    <property type="molecule type" value="Genomic_DNA"/>
</dbReference>
<dbReference type="SFLD" id="SFLDG01129">
    <property type="entry name" value="C1.5:_HAD__Beta-PGM__Phosphata"/>
    <property type="match status" value="1"/>
</dbReference>
<gene>
    <name evidence="1" type="ORF">GCM10010357_41000</name>
</gene>
<dbReference type="SFLD" id="SFLDS00003">
    <property type="entry name" value="Haloacid_Dehalogenase"/>
    <property type="match status" value="1"/>
</dbReference>
<proteinExistence type="predicted"/>
<protein>
    <recommendedName>
        <fullName evidence="3">HAD family hydrolase</fullName>
    </recommendedName>
</protein>
<dbReference type="Gene3D" id="1.10.150.240">
    <property type="entry name" value="Putative phosphatase, domain 2"/>
    <property type="match status" value="1"/>
</dbReference>